<feature type="region of interest" description="Disordered" evidence="10">
    <location>
        <begin position="787"/>
        <end position="811"/>
    </location>
</feature>
<reference evidence="13 15" key="1">
    <citation type="journal article" date="2010" name="J. Bacteriol.">
        <title>Complete genome sequence of Halalkalicoccus jeotgali B3(T), an extremely halophilic archaeon.</title>
        <authorList>
            <person name="Roh S.W."/>
            <person name="Nam Y.D."/>
            <person name="Nam S.H."/>
            <person name="Choi S.H."/>
            <person name="Park H.S."/>
            <person name="Bae J.W."/>
        </authorList>
    </citation>
    <scope>NUCLEOTIDE SEQUENCE [LARGE SCALE GENOMIC DNA]</scope>
    <source>
        <strain evidence="13">B3</strain>
        <strain evidence="15">DSM 18796 / CECT 7217 / JCM 14584 / KCTC 4019 / B3</strain>
        <plasmid evidence="15">2</plasmid>
    </source>
</reference>
<proteinExistence type="inferred from homology"/>
<dbReference type="eggNOG" id="arCOG02764">
    <property type="taxonomic scope" value="Archaea"/>
</dbReference>
<dbReference type="PROSITE" id="PS50846">
    <property type="entry name" value="HMA_2"/>
    <property type="match status" value="1"/>
</dbReference>
<dbReference type="Gene3D" id="3.40.1110.10">
    <property type="entry name" value="Calcium-transporting ATPase, cytoplasmic domain N"/>
    <property type="match status" value="1"/>
</dbReference>
<dbReference type="KEGG" id="hje:HacjB3_17973"/>
<feature type="transmembrane region" description="Helical" evidence="11">
    <location>
        <begin position="406"/>
        <end position="428"/>
    </location>
</feature>
<evidence type="ECO:0000313" key="14">
    <source>
        <dbReference type="EMBL" id="ELY38626.1"/>
    </source>
</evidence>
<keyword evidence="16" id="KW-1185">Reference proteome</keyword>
<dbReference type="PRINTS" id="PR00119">
    <property type="entry name" value="CATATPASE"/>
</dbReference>
<dbReference type="SUPFAM" id="SSF56784">
    <property type="entry name" value="HAD-like"/>
    <property type="match status" value="1"/>
</dbReference>
<dbReference type="CDD" id="cd00371">
    <property type="entry name" value="HMA"/>
    <property type="match status" value="1"/>
</dbReference>
<dbReference type="InterPro" id="IPR023214">
    <property type="entry name" value="HAD_sf"/>
</dbReference>
<accession>D8JC30</accession>
<evidence type="ECO:0000256" key="2">
    <source>
        <dbReference type="ARBA" id="ARBA00006024"/>
    </source>
</evidence>
<evidence type="ECO:0000256" key="9">
    <source>
        <dbReference type="ARBA" id="ARBA00023136"/>
    </source>
</evidence>
<evidence type="ECO:0000313" key="13">
    <source>
        <dbReference type="EMBL" id="ADJ16937.1"/>
    </source>
</evidence>
<dbReference type="Proteomes" id="UP000000390">
    <property type="component" value="Plasmid 2"/>
</dbReference>
<geneLocation type="plasmid" evidence="13 15">
    <name>2</name>
</geneLocation>
<evidence type="ECO:0000313" key="15">
    <source>
        <dbReference type="Proteomes" id="UP000000390"/>
    </source>
</evidence>
<evidence type="ECO:0000256" key="3">
    <source>
        <dbReference type="ARBA" id="ARBA00022692"/>
    </source>
</evidence>
<keyword evidence="8 11" id="KW-1133">Transmembrane helix</keyword>
<feature type="transmembrane region" description="Helical" evidence="11">
    <location>
        <begin position="750"/>
        <end position="778"/>
    </location>
</feature>
<dbReference type="InterPro" id="IPR044492">
    <property type="entry name" value="P_typ_ATPase_HD_dom"/>
</dbReference>
<dbReference type="InterPro" id="IPR023298">
    <property type="entry name" value="ATPase_P-typ_TM_dom_sf"/>
</dbReference>
<dbReference type="InterPro" id="IPR036163">
    <property type="entry name" value="HMA_dom_sf"/>
</dbReference>
<feature type="transmembrane region" description="Helical" evidence="11">
    <location>
        <begin position="434"/>
        <end position="462"/>
    </location>
</feature>
<evidence type="ECO:0000256" key="11">
    <source>
        <dbReference type="SAM" id="Phobius"/>
    </source>
</evidence>
<dbReference type="PANTHER" id="PTHR43520">
    <property type="entry name" value="ATP7, ISOFORM B"/>
    <property type="match status" value="1"/>
</dbReference>
<comment type="subcellular location">
    <subcellularLocation>
        <location evidence="1">Endomembrane system</location>
        <topology evidence="1">Multi-pass membrane protein</topology>
    </subcellularLocation>
</comment>
<dbReference type="Gene3D" id="2.70.150.10">
    <property type="entry name" value="Calcium-transporting ATPase, cytoplasmic transduction domain A"/>
    <property type="match status" value="1"/>
</dbReference>
<dbReference type="SUPFAM" id="SSF81653">
    <property type="entry name" value="Calcium ATPase, transduction domain A"/>
    <property type="match status" value="1"/>
</dbReference>
<sequence length="811" mass="87058">MATCTLCELPVEDPITSTEVDGDFCCQGCLEVARLVDDGEDVDLSIAAVRERVAAENTRPDIPDGAETVYLSIDGMHCQTCEGFIELLAEEEEGIHEARASYATEMVQVVYDPDQIDRNTIATTLSQLGYRANDPDEENDSLRSRVEFGKYRAVLAAILMMPVLIFYVLFIYPVYLGIYPESFLYGTTIEAMVFGPLAIWSTLIVIGLGYPIFRGAYVSLRVGRPNMDVLIAIAVLAAYVYSMVTYLTGGRDPYFDVAVMVLAVVTIGNHLESRVKRAALGNRADLTDSRVDEARRLDDDTDASETIEIDKCEPGDRLLVKPGERIPVDGRIIDGTAAIDEALITGESIPQRKSIGDDVLGGSILTDSAIVIEVGPDATSTMDRLVELLWNVKSSATGVQRLVNRFAVLFVPFVLVLAGLTAASWFVLGNDPNTAVMAGVSVLVVSCPCSLGIATPLALAAATRDATDNRMLVLNETVLERIDDSSVVVFDKTGTLTTGKMELTDVFGDDPDEVLAMAAAVERRSSHPIAAAIDDAAPPTTRSVSSFKRADRTVSAIVDDTRVVVGHPGSFDTDEWTIPAAIEAAVADAYESGTHPTAVAWAGAVRGIVTVRDTPRENWERVVTDLADAGREIVVLTGDDERMTGTFANHPAIDHVFAGVRPESKEVIVQGLRERGTTTMIGDGTNDAPALASADLGIAVSSGTELAIEAADVVVLDDRLDAVPELFELAGNTRGRIKQNLIWAAGYNTIALPLAMAGVITPLIAAVMMAISSLVVVFNSKRRLLPSSDEHSIEPGPDDRDDRIATPTYSD</sequence>
<protein>
    <submittedName>
        <fullName evidence="13">Transport ATPase 3 (Substrates copper/metal cation)</fullName>
    </submittedName>
</protein>
<dbReference type="PROSITE" id="PS00154">
    <property type="entry name" value="ATPASE_E1_E2"/>
    <property type="match status" value="1"/>
</dbReference>
<gene>
    <name evidence="13" type="ordered locus">HacjB3_17973</name>
    <name evidence="14" type="ORF">C497_06789</name>
</gene>
<dbReference type="InterPro" id="IPR006121">
    <property type="entry name" value="HMA_dom"/>
</dbReference>
<dbReference type="Pfam" id="PF00403">
    <property type="entry name" value="HMA"/>
    <property type="match status" value="1"/>
</dbReference>
<dbReference type="SFLD" id="SFLDF00027">
    <property type="entry name" value="p-type_atpase"/>
    <property type="match status" value="1"/>
</dbReference>
<dbReference type="PATRIC" id="fig|795797.18.peg.3504"/>
<dbReference type="InterPro" id="IPR059000">
    <property type="entry name" value="ATPase_P-type_domA"/>
</dbReference>
<feature type="transmembrane region" description="Helical" evidence="11">
    <location>
        <begin position="254"/>
        <end position="271"/>
    </location>
</feature>
<dbReference type="SFLD" id="SFLDG00002">
    <property type="entry name" value="C1.7:_P-type_atpase_like"/>
    <property type="match status" value="1"/>
</dbReference>
<dbReference type="GO" id="GO:0005507">
    <property type="term" value="F:copper ion binding"/>
    <property type="evidence" value="ECO:0007669"/>
    <property type="project" value="TreeGrafter"/>
</dbReference>
<dbReference type="GO" id="GO:0012505">
    <property type="term" value="C:endomembrane system"/>
    <property type="evidence" value="ECO:0007669"/>
    <property type="project" value="UniProtKB-SubCell"/>
</dbReference>
<organism evidence="13 15">
    <name type="scientific">Halalkalicoccus jeotgali (strain DSM 18796 / CECT 7217 / JCM 14584 / KCTC 4019 / B3)</name>
    <dbReference type="NCBI Taxonomy" id="795797"/>
    <lineage>
        <taxon>Archaea</taxon>
        <taxon>Methanobacteriati</taxon>
        <taxon>Methanobacteriota</taxon>
        <taxon>Stenosarchaea group</taxon>
        <taxon>Halobacteria</taxon>
        <taxon>Halobacteriales</taxon>
        <taxon>Halococcaceae</taxon>
        <taxon>Halalkalicoccus</taxon>
    </lineage>
</organism>
<dbReference type="GO" id="GO:0005524">
    <property type="term" value="F:ATP binding"/>
    <property type="evidence" value="ECO:0007669"/>
    <property type="project" value="UniProtKB-KW"/>
</dbReference>
<evidence type="ECO:0000256" key="10">
    <source>
        <dbReference type="SAM" id="MobiDB-lite"/>
    </source>
</evidence>
<feature type="compositionally biased region" description="Basic and acidic residues" evidence="10">
    <location>
        <begin position="788"/>
        <end position="804"/>
    </location>
</feature>
<evidence type="ECO:0000256" key="5">
    <source>
        <dbReference type="ARBA" id="ARBA00022741"/>
    </source>
</evidence>
<name>D8JC30_HALJB</name>
<dbReference type="NCBIfam" id="TIGR01494">
    <property type="entry name" value="ATPase_P-type"/>
    <property type="match status" value="1"/>
</dbReference>
<dbReference type="HOGENOM" id="CLU_001771_0_3_2"/>
<dbReference type="NCBIfam" id="TIGR01525">
    <property type="entry name" value="ATPase-IB_hvy"/>
    <property type="match status" value="1"/>
</dbReference>
<comment type="similarity">
    <text evidence="2">Belongs to the cation transport ATPase (P-type) (TC 3.A.3) family. Type IB subfamily.</text>
</comment>
<dbReference type="SUPFAM" id="SSF81665">
    <property type="entry name" value="Calcium ATPase, transmembrane domain M"/>
    <property type="match status" value="1"/>
</dbReference>
<dbReference type="GO" id="GO:0016887">
    <property type="term" value="F:ATP hydrolysis activity"/>
    <property type="evidence" value="ECO:0007669"/>
    <property type="project" value="InterPro"/>
</dbReference>
<dbReference type="AlphaFoldDB" id="D8JC30"/>
<dbReference type="SUPFAM" id="SSF55008">
    <property type="entry name" value="HMA, heavy metal-associated domain"/>
    <property type="match status" value="1"/>
</dbReference>
<feature type="transmembrane region" description="Helical" evidence="11">
    <location>
        <begin position="153"/>
        <end position="178"/>
    </location>
</feature>
<dbReference type="GeneID" id="9421384"/>
<keyword evidence="3 11" id="KW-0812">Transmembrane</keyword>
<dbReference type="InterPro" id="IPR027256">
    <property type="entry name" value="P-typ_ATPase_IB"/>
</dbReference>
<feature type="transmembrane region" description="Helical" evidence="11">
    <location>
        <begin position="229"/>
        <end position="248"/>
    </location>
</feature>
<dbReference type="Pfam" id="PF00702">
    <property type="entry name" value="Hydrolase"/>
    <property type="match status" value="1"/>
</dbReference>
<evidence type="ECO:0000256" key="4">
    <source>
        <dbReference type="ARBA" id="ARBA00022723"/>
    </source>
</evidence>
<dbReference type="SFLD" id="SFLDS00003">
    <property type="entry name" value="Haloacid_Dehalogenase"/>
    <property type="match status" value="1"/>
</dbReference>
<dbReference type="InterPro" id="IPR023299">
    <property type="entry name" value="ATPase_P-typ_cyto_dom_N"/>
</dbReference>
<dbReference type="InterPro" id="IPR036412">
    <property type="entry name" value="HAD-like_sf"/>
</dbReference>
<evidence type="ECO:0000313" key="16">
    <source>
        <dbReference type="Proteomes" id="UP000011645"/>
    </source>
</evidence>
<dbReference type="PANTHER" id="PTHR43520:SF8">
    <property type="entry name" value="P-TYPE CU(+) TRANSPORTER"/>
    <property type="match status" value="1"/>
</dbReference>
<dbReference type="InterPro" id="IPR018303">
    <property type="entry name" value="ATPase_P-typ_P_site"/>
</dbReference>
<evidence type="ECO:0000259" key="12">
    <source>
        <dbReference type="PROSITE" id="PS50846"/>
    </source>
</evidence>
<feature type="domain" description="HMA" evidence="12">
    <location>
        <begin position="67"/>
        <end position="133"/>
    </location>
</feature>
<keyword evidence="4" id="KW-0479">Metal-binding</keyword>
<reference evidence="14 16" key="2">
    <citation type="journal article" date="2014" name="PLoS Genet.">
        <title>Phylogenetically driven sequencing of extremely halophilic archaea reveals strategies for static and dynamic osmo-response.</title>
        <authorList>
            <person name="Becker E.A."/>
            <person name="Seitzer P.M."/>
            <person name="Tritt A."/>
            <person name="Larsen D."/>
            <person name="Krusor M."/>
            <person name="Yao A.I."/>
            <person name="Wu D."/>
            <person name="Madern D."/>
            <person name="Eisen J.A."/>
            <person name="Darling A.E."/>
            <person name="Facciotti M.T."/>
        </authorList>
    </citation>
    <scope>NUCLEOTIDE SEQUENCE [LARGE SCALE GENOMIC DNA]</scope>
    <source>
        <strain evidence="14">B3</strain>
        <strain evidence="16">DSM 18796 / CECT 7217 / JCM 14584 / KCTC 4019 / B3</strain>
    </source>
</reference>
<dbReference type="GO" id="GO:0043682">
    <property type="term" value="F:P-type divalent copper transporter activity"/>
    <property type="evidence" value="ECO:0007669"/>
    <property type="project" value="TreeGrafter"/>
</dbReference>
<dbReference type="EMBL" id="AOHV01000020">
    <property type="protein sequence ID" value="ELY38626.1"/>
    <property type="molecule type" value="Genomic_DNA"/>
</dbReference>
<keyword evidence="9 11" id="KW-0472">Membrane</keyword>
<dbReference type="Pfam" id="PF00122">
    <property type="entry name" value="E1-E2_ATPase"/>
    <property type="match status" value="1"/>
</dbReference>
<dbReference type="eggNOG" id="arCOG01576">
    <property type="taxonomic scope" value="Archaea"/>
</dbReference>
<dbReference type="Gene3D" id="3.30.70.100">
    <property type="match status" value="1"/>
</dbReference>
<keyword evidence="7" id="KW-1278">Translocase</keyword>
<dbReference type="InterPro" id="IPR008250">
    <property type="entry name" value="ATPase_P-typ_transduc_dom_A_sf"/>
</dbReference>
<dbReference type="GO" id="GO:0016020">
    <property type="term" value="C:membrane"/>
    <property type="evidence" value="ECO:0007669"/>
    <property type="project" value="InterPro"/>
</dbReference>
<dbReference type="RefSeq" id="WP_008415488.1">
    <property type="nucleotide sequence ID" value="NC_014299.1"/>
</dbReference>
<keyword evidence="6" id="KW-0067">ATP-binding</keyword>
<keyword evidence="5" id="KW-0547">Nucleotide-binding</keyword>
<dbReference type="NCBIfam" id="TIGR01511">
    <property type="entry name" value="ATPase-IB1_Cu"/>
    <property type="match status" value="1"/>
</dbReference>
<evidence type="ECO:0000256" key="1">
    <source>
        <dbReference type="ARBA" id="ARBA00004127"/>
    </source>
</evidence>
<evidence type="ECO:0000256" key="8">
    <source>
        <dbReference type="ARBA" id="ARBA00022989"/>
    </source>
</evidence>
<dbReference type="EMBL" id="CP002064">
    <property type="protein sequence ID" value="ADJ16937.1"/>
    <property type="molecule type" value="Genomic_DNA"/>
</dbReference>
<evidence type="ECO:0000256" key="6">
    <source>
        <dbReference type="ARBA" id="ARBA00022840"/>
    </source>
</evidence>
<dbReference type="Proteomes" id="UP000011645">
    <property type="component" value="Unassembled WGS sequence"/>
</dbReference>
<dbReference type="OrthoDB" id="8588at2157"/>
<dbReference type="Gene3D" id="3.40.50.1000">
    <property type="entry name" value="HAD superfamily/HAD-like"/>
    <property type="match status" value="1"/>
</dbReference>
<feature type="transmembrane region" description="Helical" evidence="11">
    <location>
        <begin position="198"/>
        <end position="217"/>
    </location>
</feature>
<dbReference type="InterPro" id="IPR001757">
    <property type="entry name" value="P_typ_ATPase"/>
</dbReference>
<evidence type="ECO:0000256" key="7">
    <source>
        <dbReference type="ARBA" id="ARBA00022967"/>
    </source>
</evidence>
<dbReference type="GO" id="GO:0055070">
    <property type="term" value="P:copper ion homeostasis"/>
    <property type="evidence" value="ECO:0007669"/>
    <property type="project" value="TreeGrafter"/>
</dbReference>
<keyword evidence="13" id="KW-0614">Plasmid</keyword>